<dbReference type="GO" id="GO:0043235">
    <property type="term" value="C:receptor complex"/>
    <property type="evidence" value="ECO:0007669"/>
    <property type="project" value="Ensembl"/>
</dbReference>
<reference evidence="11 12" key="1">
    <citation type="journal article" date="2011" name="Nature">
        <title>A high-resolution map of human evolutionary constraint using 29 mammals.</title>
        <authorList>
            <person name="Lindblad-Toh K."/>
            <person name="Garber M."/>
            <person name="Zuk O."/>
            <person name="Lin M.F."/>
            <person name="Parker B.J."/>
            <person name="Washietl S."/>
            <person name="Kheradpour P."/>
            <person name="Ernst J."/>
            <person name="Jordan G."/>
            <person name="Mauceli E."/>
            <person name="Ward L.D."/>
            <person name="Lowe C.B."/>
            <person name="Holloway A.K."/>
            <person name="Clamp M."/>
            <person name="Gnerre S."/>
            <person name="Alfoldi J."/>
            <person name="Beal K."/>
            <person name="Chang J."/>
            <person name="Clawson H."/>
            <person name="Cuff J."/>
            <person name="Di Palma F."/>
            <person name="Fitzgerald S."/>
            <person name="Flicek P."/>
            <person name="Guttman M."/>
            <person name="Hubisz M.J."/>
            <person name="Jaffe D.B."/>
            <person name="Jungreis I."/>
            <person name="Kent W.J."/>
            <person name="Kostka D."/>
            <person name="Lara M."/>
            <person name="Martins A.L."/>
            <person name="Massingham T."/>
            <person name="Moltke I."/>
            <person name="Raney B.J."/>
            <person name="Rasmussen M.D."/>
            <person name="Robinson J."/>
            <person name="Stark A."/>
            <person name="Vilella A.J."/>
            <person name="Wen J."/>
            <person name="Xie X."/>
            <person name="Zody M.C."/>
            <person name="Baldwin J."/>
            <person name="Bloom T."/>
            <person name="Chin C.W."/>
            <person name="Heiman D."/>
            <person name="Nicol R."/>
            <person name="Nusbaum C."/>
            <person name="Young S."/>
            <person name="Wilkinson J."/>
            <person name="Worley K.C."/>
            <person name="Kovar C.L."/>
            <person name="Muzny D.M."/>
            <person name="Gibbs R.A."/>
            <person name="Cree A."/>
            <person name="Dihn H.H."/>
            <person name="Fowler G."/>
            <person name="Jhangiani S."/>
            <person name="Joshi V."/>
            <person name="Lee S."/>
            <person name="Lewis L.R."/>
            <person name="Nazareth L.V."/>
            <person name="Okwuonu G."/>
            <person name="Santibanez J."/>
            <person name="Warren W.C."/>
            <person name="Mardis E.R."/>
            <person name="Weinstock G.M."/>
            <person name="Wilson R.K."/>
            <person name="Delehaunty K."/>
            <person name="Dooling D."/>
            <person name="Fronik C."/>
            <person name="Fulton L."/>
            <person name="Fulton B."/>
            <person name="Graves T."/>
            <person name="Minx P."/>
            <person name="Sodergren E."/>
            <person name="Birney E."/>
            <person name="Margulies E.H."/>
            <person name="Herrero J."/>
            <person name="Green E.D."/>
            <person name="Haussler D."/>
            <person name="Siepel A."/>
            <person name="Goldman N."/>
            <person name="Pollard K.S."/>
            <person name="Pedersen J.S."/>
            <person name="Lander E.S."/>
            <person name="Kellis M."/>
        </authorList>
    </citation>
    <scope>NUCLEOTIDE SEQUENCE [LARGE SCALE GENOMIC DNA]</scope>
    <source>
        <strain evidence="12">Thorbecke</strain>
    </source>
</reference>
<accession>G1SSF2</accession>
<keyword evidence="12" id="KW-1185">Reference proteome</keyword>
<dbReference type="GO" id="GO:0015026">
    <property type="term" value="F:coreceptor activity"/>
    <property type="evidence" value="ECO:0007669"/>
    <property type="project" value="Ensembl"/>
</dbReference>
<keyword evidence="3" id="KW-0812">Transmembrane</keyword>
<dbReference type="GO" id="GO:0005615">
    <property type="term" value="C:extracellular space"/>
    <property type="evidence" value="ECO:0007669"/>
    <property type="project" value="Ensembl"/>
</dbReference>
<evidence type="ECO:0000313" key="12">
    <source>
        <dbReference type="Proteomes" id="UP000001811"/>
    </source>
</evidence>
<dbReference type="GO" id="GO:0007179">
    <property type="term" value="P:transforming growth factor beta receptor signaling pathway"/>
    <property type="evidence" value="ECO:0007669"/>
    <property type="project" value="Ensembl"/>
</dbReference>
<evidence type="ECO:0000256" key="8">
    <source>
        <dbReference type="ARBA" id="ARBA00023180"/>
    </source>
</evidence>
<dbReference type="GO" id="GO:0030336">
    <property type="term" value="P:negative regulation of cell migration"/>
    <property type="evidence" value="ECO:0007669"/>
    <property type="project" value="Ensembl"/>
</dbReference>
<feature type="region of interest" description="Disordered" evidence="9">
    <location>
        <begin position="1"/>
        <end position="35"/>
    </location>
</feature>
<evidence type="ECO:0000256" key="6">
    <source>
        <dbReference type="ARBA" id="ARBA00023136"/>
    </source>
</evidence>
<name>G1SSF2_RABIT</name>
<evidence type="ECO:0000256" key="5">
    <source>
        <dbReference type="ARBA" id="ARBA00022989"/>
    </source>
</evidence>
<dbReference type="GO" id="GO:0034713">
    <property type="term" value="F:type I transforming growth factor beta receptor binding"/>
    <property type="evidence" value="ECO:0007669"/>
    <property type="project" value="Ensembl"/>
</dbReference>
<keyword evidence="4" id="KW-0732">Signal</keyword>
<evidence type="ECO:0000256" key="7">
    <source>
        <dbReference type="ARBA" id="ARBA00023157"/>
    </source>
</evidence>
<dbReference type="GeneTree" id="ENSGT00530000063861"/>
<keyword evidence="5" id="KW-1133">Transmembrane helix</keyword>
<dbReference type="Bgee" id="ENSOCUG00000007136">
    <property type="expression patterns" value="Expressed in heart and 16 other cell types or tissues"/>
</dbReference>
<keyword evidence="2" id="KW-1003">Cell membrane</keyword>
<dbReference type="GO" id="GO:0005534">
    <property type="term" value="F:galactose binding"/>
    <property type="evidence" value="ECO:0007669"/>
    <property type="project" value="Ensembl"/>
</dbReference>
<reference evidence="11" key="2">
    <citation type="submission" date="2025-08" db="UniProtKB">
        <authorList>
            <consortium name="Ensembl"/>
        </authorList>
    </citation>
    <scope>IDENTIFICATION</scope>
    <source>
        <strain evidence="11">Thorbecke</strain>
    </source>
</reference>
<dbReference type="PANTHER" id="PTHR14002">
    <property type="entry name" value="ENDOGLIN/TGF-BETA RECEPTOR TYPE III"/>
    <property type="match status" value="1"/>
</dbReference>
<evidence type="ECO:0000256" key="4">
    <source>
        <dbReference type="ARBA" id="ARBA00022729"/>
    </source>
</evidence>
<feature type="compositionally biased region" description="Pro residues" evidence="9">
    <location>
        <begin position="69"/>
        <end position="80"/>
    </location>
</feature>
<dbReference type="HOGENOM" id="CLU_027805_0_0_1"/>
<dbReference type="GO" id="GO:0005114">
    <property type="term" value="F:type II transforming growth factor beta receptor binding"/>
    <property type="evidence" value="ECO:0007669"/>
    <property type="project" value="Ensembl"/>
</dbReference>
<dbReference type="Proteomes" id="UP000001811">
    <property type="component" value="Unplaced"/>
</dbReference>
<dbReference type="GO" id="GO:0030513">
    <property type="term" value="P:positive regulation of BMP signaling pathway"/>
    <property type="evidence" value="ECO:0007669"/>
    <property type="project" value="Ensembl"/>
</dbReference>
<comment type="subcellular location">
    <subcellularLocation>
        <location evidence="1">Cell membrane</location>
        <topology evidence="1">Single-pass type I membrane protein</topology>
    </subcellularLocation>
</comment>
<dbReference type="GO" id="GO:0060391">
    <property type="term" value="P:positive regulation of SMAD protein signal transduction"/>
    <property type="evidence" value="ECO:0007669"/>
    <property type="project" value="Ensembl"/>
</dbReference>
<dbReference type="GO" id="GO:0017015">
    <property type="term" value="P:regulation of transforming growth factor beta receptor signaling pathway"/>
    <property type="evidence" value="ECO:0007669"/>
    <property type="project" value="Ensembl"/>
</dbReference>
<dbReference type="GO" id="GO:0006355">
    <property type="term" value="P:regulation of DNA-templated transcription"/>
    <property type="evidence" value="ECO:0007669"/>
    <property type="project" value="Ensembl"/>
</dbReference>
<dbReference type="SMR" id="G1SSF2"/>
<dbReference type="AlphaFoldDB" id="G1SSF2"/>
<dbReference type="GO" id="GO:0009897">
    <property type="term" value="C:external side of plasma membrane"/>
    <property type="evidence" value="ECO:0007669"/>
    <property type="project" value="Ensembl"/>
</dbReference>
<evidence type="ECO:0000313" key="11">
    <source>
        <dbReference type="Ensembl" id="ENSOCUP00000006169.4"/>
    </source>
</evidence>
<evidence type="ECO:0000256" key="9">
    <source>
        <dbReference type="SAM" id="MobiDB-lite"/>
    </source>
</evidence>
<evidence type="ECO:0000256" key="2">
    <source>
        <dbReference type="ARBA" id="ARBA00022475"/>
    </source>
</evidence>
<sequence>MYPHLPASRTQPRSLGPPTPTSPHPGAPHPATKPVALPLPAWQAAWAGPFSKEAHFLPLWAGLVSQSSPPPLPPVIPRPPSASTGRDRHAATAAVPGSPAALPAPPPARAAGPGARPQPCLWTPDKAQRAQLPADGMDRGALPPLMALLLAFCSLGPTSLAETVQCDLQPMDAERGRVTYSTSQVSEGCVAEVASASLEVHVLFLEFPNEVSELELTLQAPTQNSTQPREALLVLVTRKSIFLQLQALGIPLHLAYNPSLVIFHKPPGVNTTETPPFTTKSQALDWAATRGPIASAAELEDPQSVVLHLGPAPGSPTRCVLEAPQDMGRTLQWWPRASAPVRSCRFEDVAGHKEAHIVRVLPGPKAGPRTVTVQVELSCWSRDPDAVLILQGPPYVSWRINTNHNIQLWTTGEYSLKIFPDKTIPGFPLPDTIQGLLGEARMLNASVASFVEVPLASAILLQASSCDGGPQTSPAPVQTTPPKNRCSPELLMSLIQLKCTGDVMSLVLKKDLVQALQCTILNLTFGDPRCQAEDSEGQLVLHSPYSRCGMEVTASMISNEVVVHVLSASSPQRKTVHCFNAEGLAVHLGLYVSPHFSQASSTIELGQQGFVQVSSSPPLPELVLQLDSCRLDLGPEAENVELIQGRAPKGSCVSLLAPSPDGHQRFSFLLRSYMVPTPTAGTLSCSVTLHPKSWSQVSAAWPSPASEWGLQAWPPRAGGGGHKGPGGKGQSSHTAPRASSSAGKPSRYSQRGSAGALP</sequence>
<dbReference type="eggNOG" id="ENOG502RZQ9">
    <property type="taxonomic scope" value="Eukaryota"/>
</dbReference>
<dbReference type="InterPro" id="IPR042235">
    <property type="entry name" value="ZP-C_dom"/>
</dbReference>
<keyword evidence="6" id="KW-0472">Membrane</keyword>
<dbReference type="InParanoid" id="G1SSF2"/>
<dbReference type="GO" id="GO:0050431">
    <property type="term" value="F:transforming growth factor beta binding"/>
    <property type="evidence" value="ECO:0007669"/>
    <property type="project" value="Ensembl"/>
</dbReference>
<dbReference type="GO" id="GO:0016604">
    <property type="term" value="C:nuclear body"/>
    <property type="evidence" value="ECO:0007669"/>
    <property type="project" value="Ensembl"/>
</dbReference>
<feature type="compositionally biased region" description="Gly residues" evidence="9">
    <location>
        <begin position="717"/>
        <end position="729"/>
    </location>
</feature>
<reference evidence="11" key="3">
    <citation type="submission" date="2025-09" db="UniProtKB">
        <authorList>
            <consortium name="Ensembl"/>
        </authorList>
    </citation>
    <scope>IDENTIFICATION</scope>
    <source>
        <strain evidence="11">Thorbecke</strain>
    </source>
</reference>
<dbReference type="InterPro" id="IPR058899">
    <property type="entry name" value="TGFBR3/Endoglin-like_N"/>
</dbReference>
<feature type="compositionally biased region" description="Low complexity" evidence="9">
    <location>
        <begin position="91"/>
        <end position="101"/>
    </location>
</feature>
<evidence type="ECO:0000256" key="3">
    <source>
        <dbReference type="ARBA" id="ARBA00022692"/>
    </source>
</evidence>
<proteinExistence type="predicted"/>
<feature type="region of interest" description="Disordered" evidence="9">
    <location>
        <begin position="69"/>
        <end position="117"/>
    </location>
</feature>
<keyword evidence="8" id="KW-0325">Glycoprotein</keyword>
<dbReference type="PaxDb" id="9986-ENSOCUP00000006169"/>
<dbReference type="GO" id="GO:0051897">
    <property type="term" value="P:positive regulation of phosphatidylinositol 3-kinase/protein kinase B signal transduction"/>
    <property type="evidence" value="ECO:0007669"/>
    <property type="project" value="Ensembl"/>
</dbReference>
<dbReference type="Gene3D" id="2.60.40.3210">
    <property type="entry name" value="Zona pellucida, ZP-N domain"/>
    <property type="match status" value="1"/>
</dbReference>
<feature type="compositionally biased region" description="Polar residues" evidence="9">
    <location>
        <begin position="730"/>
        <end position="752"/>
    </location>
</feature>
<dbReference type="STRING" id="9986.ENSOCUP00000006169"/>
<dbReference type="GO" id="GO:0005539">
    <property type="term" value="F:glycosaminoglycan binding"/>
    <property type="evidence" value="ECO:0007669"/>
    <property type="project" value="Ensembl"/>
</dbReference>
<dbReference type="Ensembl" id="ENSOCUT00000007136.4">
    <property type="protein sequence ID" value="ENSOCUP00000006169.4"/>
    <property type="gene ID" value="ENSOCUG00000007136.4"/>
</dbReference>
<feature type="compositionally biased region" description="Pro residues" evidence="9">
    <location>
        <begin position="15"/>
        <end position="28"/>
    </location>
</feature>
<dbReference type="PANTHER" id="PTHR14002:SF1">
    <property type="entry name" value="ENDOGLIN"/>
    <property type="match status" value="1"/>
</dbReference>
<evidence type="ECO:0000256" key="1">
    <source>
        <dbReference type="ARBA" id="ARBA00004251"/>
    </source>
</evidence>
<dbReference type="Gene3D" id="2.60.40.4100">
    <property type="entry name" value="Zona pellucida, ZP-C domain"/>
    <property type="match status" value="1"/>
</dbReference>
<dbReference type="GO" id="GO:0030546">
    <property type="term" value="F:signaling receptor activator activity"/>
    <property type="evidence" value="ECO:0007669"/>
    <property type="project" value="Ensembl"/>
</dbReference>
<dbReference type="Pfam" id="PF26060">
    <property type="entry name" value="TGFBR3_N"/>
    <property type="match status" value="1"/>
</dbReference>
<feature type="domain" description="TGFBR3/Endoglin-like N-terminal" evidence="10">
    <location>
        <begin position="182"/>
        <end position="334"/>
    </location>
</feature>
<organism evidence="11 12">
    <name type="scientific">Oryctolagus cuniculus</name>
    <name type="common">Rabbit</name>
    <dbReference type="NCBI Taxonomy" id="9986"/>
    <lineage>
        <taxon>Eukaryota</taxon>
        <taxon>Metazoa</taxon>
        <taxon>Chordata</taxon>
        <taxon>Craniata</taxon>
        <taxon>Vertebrata</taxon>
        <taxon>Euteleostomi</taxon>
        <taxon>Mammalia</taxon>
        <taxon>Eutheria</taxon>
        <taxon>Euarchontoglires</taxon>
        <taxon>Glires</taxon>
        <taxon>Lagomorpha</taxon>
        <taxon>Leporidae</taxon>
        <taxon>Oryctolagus</taxon>
    </lineage>
</organism>
<gene>
    <name evidence="11" type="primary">ENG</name>
</gene>
<evidence type="ECO:0000259" key="10">
    <source>
        <dbReference type="Pfam" id="PF26060"/>
    </source>
</evidence>
<protein>
    <submittedName>
        <fullName evidence="11">Endoglin</fullName>
    </submittedName>
</protein>
<dbReference type="GO" id="GO:0036122">
    <property type="term" value="F:BMP binding"/>
    <property type="evidence" value="ECO:0007669"/>
    <property type="project" value="Ensembl"/>
</dbReference>
<dbReference type="FunCoup" id="G1SSF2">
    <property type="interactions" value="42"/>
</dbReference>
<feature type="region of interest" description="Disordered" evidence="9">
    <location>
        <begin position="708"/>
        <end position="758"/>
    </location>
</feature>
<dbReference type="GO" id="GO:0042802">
    <property type="term" value="F:identical protein binding"/>
    <property type="evidence" value="ECO:0007669"/>
    <property type="project" value="Ensembl"/>
</dbReference>
<keyword evidence="7" id="KW-1015">Disulfide bond</keyword>
<dbReference type="GO" id="GO:0022009">
    <property type="term" value="P:central nervous system vasculogenesis"/>
    <property type="evidence" value="ECO:0007669"/>
    <property type="project" value="Ensembl"/>
</dbReference>